<comment type="caution">
    <text evidence="1">The sequence shown here is derived from an EMBL/GenBank/DDBJ whole genome shotgun (WGS) entry which is preliminary data.</text>
</comment>
<name>A0A5J5HWD3_9BACI</name>
<gene>
    <name evidence="1" type="ORF">F4V44_09025</name>
</gene>
<evidence type="ECO:0000313" key="1">
    <source>
        <dbReference type="EMBL" id="KAA9026013.1"/>
    </source>
</evidence>
<dbReference type="Pfam" id="PF09963">
    <property type="entry name" value="DUF2197"/>
    <property type="match status" value="1"/>
</dbReference>
<organism evidence="1 2">
    <name type="scientific">Niallia endozanthoxylica</name>
    <dbReference type="NCBI Taxonomy" id="2036016"/>
    <lineage>
        <taxon>Bacteria</taxon>
        <taxon>Bacillati</taxon>
        <taxon>Bacillota</taxon>
        <taxon>Bacilli</taxon>
        <taxon>Bacillales</taxon>
        <taxon>Bacillaceae</taxon>
        <taxon>Niallia</taxon>
    </lineage>
</organism>
<dbReference type="OrthoDB" id="2989868at2"/>
<reference evidence="1 2" key="1">
    <citation type="submission" date="2019-09" db="EMBL/GenBank/DDBJ databases">
        <title>Whole genome sequences of isolates from the Mars Exploration Rovers.</title>
        <authorList>
            <person name="Seuylemezian A."/>
            <person name="Vaishampayan P."/>
        </authorList>
    </citation>
    <scope>NUCLEOTIDE SEQUENCE [LARGE SCALE GENOMIC DNA]</scope>
    <source>
        <strain evidence="1 2">MER_TA_151</strain>
    </source>
</reference>
<dbReference type="RefSeq" id="WP_150439663.1">
    <property type="nucleotide sequence ID" value="NZ_VYKL01000015.1"/>
</dbReference>
<dbReference type="EMBL" id="VYKL01000015">
    <property type="protein sequence ID" value="KAA9026013.1"/>
    <property type="molecule type" value="Genomic_DNA"/>
</dbReference>
<dbReference type="Proteomes" id="UP000326671">
    <property type="component" value="Unassembled WGS sequence"/>
</dbReference>
<dbReference type="AlphaFoldDB" id="A0A5J5HWD3"/>
<accession>A0A5J5HWD3</accession>
<dbReference type="InterPro" id="IPR019241">
    <property type="entry name" value="DUF2197"/>
</dbReference>
<keyword evidence="2" id="KW-1185">Reference proteome</keyword>
<protein>
    <submittedName>
        <fullName evidence="1">DUF2197 domain-containing protein</fullName>
    </submittedName>
</protein>
<evidence type="ECO:0000313" key="2">
    <source>
        <dbReference type="Proteomes" id="UP000326671"/>
    </source>
</evidence>
<proteinExistence type="predicted"/>
<sequence>MRVKCVICDKIESIEDNSFQAKRLRNRPIYTYMCKTCTNRITEKTEQRIATGNFQLYRSKKNEDAWE</sequence>